<reference evidence="2 3" key="2">
    <citation type="submission" date="2019-04" db="EMBL/GenBank/DDBJ databases">
        <title>The genome sequence of big-headed turtle.</title>
        <authorList>
            <person name="Gong S."/>
        </authorList>
    </citation>
    <scope>NUCLEOTIDE SEQUENCE [LARGE SCALE GENOMIC DNA]</scope>
    <source>
        <strain evidence="2">DO16091913</strain>
        <tissue evidence="2">Muscle</tissue>
    </source>
</reference>
<evidence type="ECO:0000313" key="3">
    <source>
        <dbReference type="Proteomes" id="UP000297703"/>
    </source>
</evidence>
<comment type="caution">
    <text evidence="2">The sequence shown here is derived from an EMBL/GenBank/DDBJ whole genome shotgun (WGS) entry which is preliminary data.</text>
</comment>
<gene>
    <name evidence="2" type="ORF">DR999_PMT06003</name>
</gene>
<name>A0A4D9EQZ7_9SAUR</name>
<reference evidence="2 3" key="1">
    <citation type="submission" date="2019-04" db="EMBL/GenBank/DDBJ databases">
        <title>Draft genome of the big-headed turtle Platysternon megacephalum.</title>
        <authorList>
            <person name="Gong S."/>
        </authorList>
    </citation>
    <scope>NUCLEOTIDE SEQUENCE [LARGE SCALE GENOMIC DNA]</scope>
    <source>
        <strain evidence="2">DO16091913</strain>
        <tissue evidence="2">Muscle</tissue>
    </source>
</reference>
<proteinExistence type="predicted"/>
<dbReference type="AlphaFoldDB" id="A0A4D9EQZ7"/>
<feature type="compositionally biased region" description="Basic and acidic residues" evidence="1">
    <location>
        <begin position="50"/>
        <end position="68"/>
    </location>
</feature>
<feature type="region of interest" description="Disordered" evidence="1">
    <location>
        <begin position="1"/>
        <end position="77"/>
    </location>
</feature>
<dbReference type="EMBL" id="QXTE01000039">
    <property type="protein sequence ID" value="TFK10603.1"/>
    <property type="molecule type" value="Genomic_DNA"/>
</dbReference>
<evidence type="ECO:0000313" key="2">
    <source>
        <dbReference type="EMBL" id="TFK10603.1"/>
    </source>
</evidence>
<keyword evidence="3" id="KW-1185">Reference proteome</keyword>
<organism evidence="2 3">
    <name type="scientific">Platysternon megacephalum</name>
    <name type="common">big-headed turtle</name>
    <dbReference type="NCBI Taxonomy" id="55544"/>
    <lineage>
        <taxon>Eukaryota</taxon>
        <taxon>Metazoa</taxon>
        <taxon>Chordata</taxon>
        <taxon>Craniata</taxon>
        <taxon>Vertebrata</taxon>
        <taxon>Euteleostomi</taxon>
        <taxon>Archelosauria</taxon>
        <taxon>Testudinata</taxon>
        <taxon>Testudines</taxon>
        <taxon>Cryptodira</taxon>
        <taxon>Durocryptodira</taxon>
        <taxon>Testudinoidea</taxon>
        <taxon>Platysternidae</taxon>
        <taxon>Platysternon</taxon>
    </lineage>
</organism>
<dbReference type="Proteomes" id="UP000297703">
    <property type="component" value="Unassembled WGS sequence"/>
</dbReference>
<accession>A0A4D9EQZ7</accession>
<protein>
    <submittedName>
        <fullName evidence="2">Condensin-2 complex subunit G2</fullName>
    </submittedName>
</protein>
<sequence>MAQMSARIQSKSARVMYRDHMRFRASAQGQPASGGNKGGLRGDLGHGVGTRKDREKRAGKDGAAREPGRISNGGGEERLRCKGCLRGIQKGSGSSVASGSGGDGVCVKGKAQCSVMAPMGMGGRALRQGGIQQWEPRRLLLE</sequence>
<feature type="compositionally biased region" description="Polar residues" evidence="1">
    <location>
        <begin position="1"/>
        <end position="12"/>
    </location>
</feature>
<evidence type="ECO:0000256" key="1">
    <source>
        <dbReference type="SAM" id="MobiDB-lite"/>
    </source>
</evidence>
<feature type="compositionally biased region" description="Gly residues" evidence="1">
    <location>
        <begin position="35"/>
        <end position="48"/>
    </location>
</feature>